<dbReference type="RefSeq" id="WP_153816632.1">
    <property type="nucleotide sequence ID" value="NZ_JBHSQL010000019.1"/>
</dbReference>
<proteinExistence type="predicted"/>
<comment type="caution">
    <text evidence="1">The sequence shown here is derived from an EMBL/GenBank/DDBJ whole genome shotgun (WGS) entry which is preliminary data.</text>
</comment>
<protein>
    <submittedName>
        <fullName evidence="1">Uncharacterized protein</fullName>
    </submittedName>
</protein>
<organism evidence="1 2">
    <name type="scientific">Mumia xiangluensis</name>
    <dbReference type="NCBI Taxonomy" id="1678900"/>
    <lineage>
        <taxon>Bacteria</taxon>
        <taxon>Bacillati</taxon>
        <taxon>Actinomycetota</taxon>
        <taxon>Actinomycetes</taxon>
        <taxon>Propionibacteriales</taxon>
        <taxon>Nocardioidaceae</taxon>
        <taxon>Mumia</taxon>
    </lineage>
</organism>
<evidence type="ECO:0000313" key="2">
    <source>
        <dbReference type="Proteomes" id="UP001596097"/>
    </source>
</evidence>
<sequence length="47" mass="5700">MHRARRVRRAYRRGGAREVYLASRRWLARLVYPGEIPRPPRKRDEAP</sequence>
<name>A0ABW1QSC1_9ACTN</name>
<keyword evidence="2" id="KW-1185">Reference proteome</keyword>
<evidence type="ECO:0000313" key="1">
    <source>
        <dbReference type="EMBL" id="MFC6151480.1"/>
    </source>
</evidence>
<dbReference type="EMBL" id="JBHSQL010000019">
    <property type="protein sequence ID" value="MFC6151480.1"/>
    <property type="molecule type" value="Genomic_DNA"/>
</dbReference>
<gene>
    <name evidence="1" type="ORF">ACFPYK_18895</name>
</gene>
<reference evidence="2" key="1">
    <citation type="journal article" date="2019" name="Int. J. Syst. Evol. Microbiol.">
        <title>The Global Catalogue of Microorganisms (GCM) 10K type strain sequencing project: providing services to taxonomists for standard genome sequencing and annotation.</title>
        <authorList>
            <consortium name="The Broad Institute Genomics Platform"/>
            <consortium name="The Broad Institute Genome Sequencing Center for Infectious Disease"/>
            <person name="Wu L."/>
            <person name="Ma J."/>
        </authorList>
    </citation>
    <scope>NUCLEOTIDE SEQUENCE [LARGE SCALE GENOMIC DNA]</scope>
    <source>
        <strain evidence="2">CGMCC 4.7198</strain>
    </source>
</reference>
<dbReference type="Proteomes" id="UP001596097">
    <property type="component" value="Unassembled WGS sequence"/>
</dbReference>
<accession>A0ABW1QSC1</accession>